<dbReference type="InterPro" id="IPR006429">
    <property type="entry name" value="Phage_lambda_portal"/>
</dbReference>
<organism evidence="2 3">
    <name type="scientific">Stieleria magnilauensis</name>
    <dbReference type="NCBI Taxonomy" id="2527963"/>
    <lineage>
        <taxon>Bacteria</taxon>
        <taxon>Pseudomonadati</taxon>
        <taxon>Planctomycetota</taxon>
        <taxon>Planctomycetia</taxon>
        <taxon>Pirellulales</taxon>
        <taxon>Pirellulaceae</taxon>
        <taxon>Stieleria</taxon>
    </lineage>
</organism>
<feature type="compositionally biased region" description="Acidic residues" evidence="1">
    <location>
        <begin position="473"/>
        <end position="498"/>
    </location>
</feature>
<dbReference type="RefSeq" id="WP_145215382.1">
    <property type="nucleotide sequence ID" value="NZ_CP036432.1"/>
</dbReference>
<gene>
    <name evidence="2" type="ORF">TBK1r_45710</name>
</gene>
<dbReference type="Proteomes" id="UP000318081">
    <property type="component" value="Chromosome"/>
</dbReference>
<reference evidence="2 3" key="1">
    <citation type="submission" date="2019-02" db="EMBL/GenBank/DDBJ databases">
        <title>Deep-cultivation of Planctomycetes and their phenomic and genomic characterization uncovers novel biology.</title>
        <authorList>
            <person name="Wiegand S."/>
            <person name="Jogler M."/>
            <person name="Boedeker C."/>
            <person name="Pinto D."/>
            <person name="Vollmers J."/>
            <person name="Rivas-Marin E."/>
            <person name="Kohn T."/>
            <person name="Peeters S.H."/>
            <person name="Heuer A."/>
            <person name="Rast P."/>
            <person name="Oberbeckmann S."/>
            <person name="Bunk B."/>
            <person name="Jeske O."/>
            <person name="Meyerdierks A."/>
            <person name="Storesund J.E."/>
            <person name="Kallscheuer N."/>
            <person name="Luecker S."/>
            <person name="Lage O.M."/>
            <person name="Pohl T."/>
            <person name="Merkel B.J."/>
            <person name="Hornburger P."/>
            <person name="Mueller R.-W."/>
            <person name="Bruemmer F."/>
            <person name="Labrenz M."/>
            <person name="Spormann A.M."/>
            <person name="Op den Camp H."/>
            <person name="Overmann J."/>
            <person name="Amann R."/>
            <person name="Jetten M.S.M."/>
            <person name="Mascher T."/>
            <person name="Medema M.H."/>
            <person name="Devos D.P."/>
            <person name="Kaster A.-K."/>
            <person name="Ovreas L."/>
            <person name="Rohde M."/>
            <person name="Galperin M.Y."/>
            <person name="Jogler C."/>
        </authorList>
    </citation>
    <scope>NUCLEOTIDE SEQUENCE [LARGE SCALE GENOMIC DNA]</scope>
    <source>
        <strain evidence="2 3">TBK1r</strain>
    </source>
</reference>
<sequence>MLKSLSGIIEQLRGGALHRSVASGRSPRQPFFSRLRAKYDAANTTLDNLKHWSRADGLSAAAANSPDVRRTLRNRSRYEVANNSYARGITLTLANDVVGTGPRLQMLTADDAANRFVEAEFFAWCEAVGLAEKLRTMRLSRVADGESFGLLTSNERLETPVNLDLRLIEADQVASPTLMRDTRRYLDGIQFDADGNPVSYDILKNHPGDGLFVVDDEYDTVPAADVVHYFRCDRPGQIRGIPDITPALPLFAQLRRFTLAVLAAAETAAEFAGILYTDAPANGEADSAEPFEPIELEKRMLLTMPGGWKMAQMKSEQPSTTYSEFKKEILNEIARCLNMPFNVAAGNSSGYNYASGRLDHQTYFKSIRVEQSQLSRVVLDRILHAWLREAILIEGYLPNSLRTLDSTFEHQWFWDGHEHVDPAKEANAQKIRLASHTTTLAIEFARQGRDWETELKQRAKELALMRDLGLTIESDETDSSSEPEVTEDHAEDAEPQTA</sequence>
<evidence type="ECO:0000313" key="3">
    <source>
        <dbReference type="Proteomes" id="UP000318081"/>
    </source>
</evidence>
<feature type="region of interest" description="Disordered" evidence="1">
    <location>
        <begin position="470"/>
        <end position="498"/>
    </location>
</feature>
<accession>A0ABX5XUZ6</accession>
<dbReference type="EMBL" id="CP036432">
    <property type="protein sequence ID" value="QDV85557.1"/>
    <property type="molecule type" value="Genomic_DNA"/>
</dbReference>
<evidence type="ECO:0000256" key="1">
    <source>
        <dbReference type="SAM" id="MobiDB-lite"/>
    </source>
</evidence>
<dbReference type="Pfam" id="PF05136">
    <property type="entry name" value="Phage_portal_2"/>
    <property type="match status" value="1"/>
</dbReference>
<proteinExistence type="predicted"/>
<keyword evidence="3" id="KW-1185">Reference proteome</keyword>
<name>A0ABX5XUZ6_9BACT</name>
<evidence type="ECO:0000313" key="2">
    <source>
        <dbReference type="EMBL" id="QDV85557.1"/>
    </source>
</evidence>
<protein>
    <submittedName>
        <fullName evidence="2">Phage portal protein, lambda family</fullName>
    </submittedName>
</protein>